<feature type="transmembrane region" description="Helical" evidence="7">
    <location>
        <begin position="19"/>
        <end position="36"/>
    </location>
</feature>
<comment type="function">
    <text evidence="7">Catalyzes the transfer of the diacylglyceryl group from phosphatidylglycerol to the sulfhydryl group of the N-terminal cysteine of a prolipoprotein, the first step in the formation of mature lipoproteins.</text>
</comment>
<dbReference type="PANTHER" id="PTHR30589">
    <property type="entry name" value="PROLIPOPROTEIN DIACYLGLYCERYL TRANSFERASE"/>
    <property type="match status" value="1"/>
</dbReference>
<keyword evidence="6 7" id="KW-0472">Membrane</keyword>
<organism evidence="8 9">
    <name type="scientific">Congregibacter variabilis</name>
    <dbReference type="NCBI Taxonomy" id="3081200"/>
    <lineage>
        <taxon>Bacteria</taxon>
        <taxon>Pseudomonadati</taxon>
        <taxon>Pseudomonadota</taxon>
        <taxon>Gammaproteobacteria</taxon>
        <taxon>Cellvibrionales</taxon>
        <taxon>Halieaceae</taxon>
        <taxon>Congregibacter</taxon>
    </lineage>
</organism>
<accession>A0ABZ0I137</accession>
<dbReference type="Proteomes" id="UP001626537">
    <property type="component" value="Chromosome"/>
</dbReference>
<keyword evidence="9" id="KW-1185">Reference proteome</keyword>
<dbReference type="EMBL" id="CP136864">
    <property type="protein sequence ID" value="WOJ92344.1"/>
    <property type="molecule type" value="Genomic_DNA"/>
</dbReference>
<feature type="transmembrane region" description="Helical" evidence="7">
    <location>
        <begin position="56"/>
        <end position="76"/>
    </location>
</feature>
<evidence type="ECO:0000256" key="3">
    <source>
        <dbReference type="ARBA" id="ARBA00022679"/>
    </source>
</evidence>
<gene>
    <name evidence="7 8" type="primary">lgt</name>
    <name evidence="8" type="ORF">R0135_11155</name>
</gene>
<evidence type="ECO:0000256" key="7">
    <source>
        <dbReference type="HAMAP-Rule" id="MF_01147"/>
    </source>
</evidence>
<evidence type="ECO:0000313" key="8">
    <source>
        <dbReference type="EMBL" id="WOJ92344.1"/>
    </source>
</evidence>
<protein>
    <recommendedName>
        <fullName evidence="7">Phosphatidylglycerol--prolipoprotein diacylglyceryl transferase</fullName>
        <ecNumber evidence="7">2.5.1.145</ecNumber>
    </recommendedName>
</protein>
<feature type="binding site" evidence="7">
    <location>
        <position position="139"/>
    </location>
    <ligand>
        <name>a 1,2-diacyl-sn-glycero-3-phospho-(1'-sn-glycerol)</name>
        <dbReference type="ChEBI" id="CHEBI:64716"/>
    </ligand>
</feature>
<dbReference type="EC" id="2.5.1.145" evidence="7"/>
<evidence type="ECO:0000256" key="4">
    <source>
        <dbReference type="ARBA" id="ARBA00022692"/>
    </source>
</evidence>
<dbReference type="GO" id="GO:0008961">
    <property type="term" value="F:phosphatidylglycerol-prolipoprotein diacylglyceryl transferase activity"/>
    <property type="evidence" value="ECO:0007669"/>
    <property type="project" value="UniProtKB-EC"/>
</dbReference>
<evidence type="ECO:0000313" key="9">
    <source>
        <dbReference type="Proteomes" id="UP001626537"/>
    </source>
</evidence>
<dbReference type="RefSeq" id="WP_407346938.1">
    <property type="nucleotide sequence ID" value="NZ_CP136864.1"/>
</dbReference>
<feature type="transmembrane region" description="Helical" evidence="7">
    <location>
        <begin position="175"/>
        <end position="193"/>
    </location>
</feature>
<comment type="similarity">
    <text evidence="1 7">Belongs to the Lgt family.</text>
</comment>
<reference evidence="8 9" key="1">
    <citation type="submission" date="2023-10" db="EMBL/GenBank/DDBJ databases">
        <title>Two novel species belonging to the OM43/NOR5 clade.</title>
        <authorList>
            <person name="Park M."/>
        </authorList>
    </citation>
    <scope>NUCLEOTIDE SEQUENCE [LARGE SCALE GENOMIC DNA]</scope>
    <source>
        <strain evidence="8 9">IMCC43200</strain>
    </source>
</reference>
<dbReference type="InterPro" id="IPR001640">
    <property type="entry name" value="Lgt"/>
</dbReference>
<evidence type="ECO:0000256" key="1">
    <source>
        <dbReference type="ARBA" id="ARBA00007150"/>
    </source>
</evidence>
<comment type="pathway">
    <text evidence="7">Protein modification; lipoprotein biosynthesis (diacylglyceryl transfer).</text>
</comment>
<feature type="transmembrane region" description="Helical" evidence="7">
    <location>
        <begin position="199"/>
        <end position="217"/>
    </location>
</feature>
<feature type="transmembrane region" description="Helical" evidence="7">
    <location>
        <begin position="238"/>
        <end position="257"/>
    </location>
</feature>
<evidence type="ECO:0000256" key="6">
    <source>
        <dbReference type="ARBA" id="ARBA00023136"/>
    </source>
</evidence>
<sequence length="267" mass="29708">MLTYPEIDPVAIALGPVQIHWYGLTYLAGLAFAWGLAARRSTRADSPLGRQQVDDLLFYAALGVVLGGRMGYAIFYGGERLAEDPTWLLRVWEGGMSFHGGMLGVIAATYWYARSQKIPFAPLLDFVAPLAPLGLALGRLGNFIGQELWGRAADVPWAMVFPRDPLQIARHPSQLYQFALEGLLLFAILFWFSSRTRPTWAVSGAFAVGYGVLRFAAEFFREPDAHLGIQAFGWMTRGQILCVPMILLGLYMLWYAYGRTGEHSSKH</sequence>
<dbReference type="HAMAP" id="MF_01147">
    <property type="entry name" value="Lgt"/>
    <property type="match status" value="1"/>
</dbReference>
<dbReference type="PROSITE" id="PS01311">
    <property type="entry name" value="LGT"/>
    <property type="match status" value="1"/>
</dbReference>
<keyword evidence="3 7" id="KW-0808">Transferase</keyword>
<evidence type="ECO:0000256" key="2">
    <source>
        <dbReference type="ARBA" id="ARBA00022475"/>
    </source>
</evidence>
<dbReference type="NCBIfam" id="TIGR00544">
    <property type="entry name" value="lgt"/>
    <property type="match status" value="1"/>
</dbReference>
<keyword evidence="4 7" id="KW-0812">Transmembrane</keyword>
<keyword evidence="5 7" id="KW-1133">Transmembrane helix</keyword>
<comment type="catalytic activity">
    <reaction evidence="7">
        <text>L-cysteinyl-[prolipoprotein] + a 1,2-diacyl-sn-glycero-3-phospho-(1'-sn-glycerol) = an S-1,2-diacyl-sn-glyceryl-L-cysteinyl-[prolipoprotein] + sn-glycerol 1-phosphate + H(+)</text>
        <dbReference type="Rhea" id="RHEA:56712"/>
        <dbReference type="Rhea" id="RHEA-COMP:14679"/>
        <dbReference type="Rhea" id="RHEA-COMP:14680"/>
        <dbReference type="ChEBI" id="CHEBI:15378"/>
        <dbReference type="ChEBI" id="CHEBI:29950"/>
        <dbReference type="ChEBI" id="CHEBI:57685"/>
        <dbReference type="ChEBI" id="CHEBI:64716"/>
        <dbReference type="ChEBI" id="CHEBI:140658"/>
        <dbReference type="EC" id="2.5.1.145"/>
    </reaction>
</comment>
<comment type="subcellular location">
    <subcellularLocation>
        <location evidence="7">Cell membrane</location>
        <topology evidence="7">Multi-pass membrane protein</topology>
    </subcellularLocation>
</comment>
<dbReference type="PANTHER" id="PTHR30589:SF0">
    <property type="entry name" value="PHOSPHATIDYLGLYCEROL--PROLIPOPROTEIN DIACYLGLYCERYL TRANSFERASE"/>
    <property type="match status" value="1"/>
</dbReference>
<keyword evidence="2 7" id="KW-1003">Cell membrane</keyword>
<feature type="transmembrane region" description="Helical" evidence="7">
    <location>
        <begin position="96"/>
        <end position="113"/>
    </location>
</feature>
<evidence type="ECO:0000256" key="5">
    <source>
        <dbReference type="ARBA" id="ARBA00022989"/>
    </source>
</evidence>
<proteinExistence type="inferred from homology"/>
<dbReference type="Pfam" id="PF01790">
    <property type="entry name" value="LGT"/>
    <property type="match status" value="1"/>
</dbReference>
<name>A0ABZ0I137_9GAMM</name>